<accession>A0A142IPL3</accession>
<name>A0A142IPL3_AQUAC</name>
<dbReference type="GO" id="GO:0009055">
    <property type="term" value="F:electron transfer activity"/>
    <property type="evidence" value="ECO:0007669"/>
    <property type="project" value="TreeGrafter"/>
</dbReference>
<sequence length="55" mass="6243">MSRYRCPECGYCYDEARGEPHQGYPAGTPWDALPDDFACPDCAIRVKDEFEPLAE</sequence>
<comment type="similarity">
    <text evidence="6">Belongs to the rubredoxin family.</text>
</comment>
<comment type="caution">
    <text evidence="8">The sequence shown here is derived from an EMBL/GenBank/DDBJ whole genome shotgun (WGS) entry which is preliminary data.</text>
</comment>
<evidence type="ECO:0000313" key="8">
    <source>
        <dbReference type="EMBL" id="GIZ90252.1"/>
    </source>
</evidence>
<evidence type="ECO:0000256" key="6">
    <source>
        <dbReference type="RuleBase" id="RU003820"/>
    </source>
</evidence>
<dbReference type="InterPro" id="IPR024934">
    <property type="entry name" value="Rubredoxin-like_dom"/>
</dbReference>
<dbReference type="EMBL" id="SSFO01000075">
    <property type="protein sequence ID" value="TXI34230.1"/>
    <property type="molecule type" value="Genomic_DNA"/>
</dbReference>
<dbReference type="GO" id="GO:0043448">
    <property type="term" value="P:alkane catabolic process"/>
    <property type="evidence" value="ECO:0007669"/>
    <property type="project" value="TreeGrafter"/>
</dbReference>
<dbReference type="EMBL" id="BPMS01000022">
    <property type="protein sequence ID" value="GIZ90252.1"/>
    <property type="molecule type" value="Genomic_DNA"/>
</dbReference>
<reference evidence="10 11" key="1">
    <citation type="submission" date="2018-09" db="EMBL/GenBank/DDBJ databases">
        <title>Metagenome Assembled Genomes from an Advanced Water Purification Facility.</title>
        <authorList>
            <person name="Stamps B.W."/>
            <person name="Spear J.R."/>
        </authorList>
    </citation>
    <scope>NUCLEOTIDE SEQUENCE [LARGE SCALE GENOMIC DNA]</scope>
    <source>
        <strain evidence="10">Bin_52_1</strain>
    </source>
</reference>
<dbReference type="PROSITE" id="PS50903">
    <property type="entry name" value="RUBREDOXIN_LIKE"/>
    <property type="match status" value="1"/>
</dbReference>
<evidence type="ECO:0000259" key="7">
    <source>
        <dbReference type="PROSITE" id="PS50903"/>
    </source>
</evidence>
<keyword evidence="4 6" id="KW-0249">Electron transport</keyword>
<feature type="domain" description="Rubredoxin-like" evidence="7">
    <location>
        <begin position="1"/>
        <end position="53"/>
    </location>
</feature>
<dbReference type="Proteomes" id="UP000887228">
    <property type="component" value="Unassembled WGS sequence"/>
</dbReference>
<evidence type="ECO:0000313" key="12">
    <source>
        <dbReference type="Proteomes" id="UP000887212"/>
    </source>
</evidence>
<evidence type="ECO:0000313" key="9">
    <source>
        <dbReference type="EMBL" id="GIZ94679.1"/>
    </source>
</evidence>
<dbReference type="PANTHER" id="PTHR47627">
    <property type="entry name" value="RUBREDOXIN"/>
    <property type="match status" value="1"/>
</dbReference>
<dbReference type="RefSeq" id="WP_021699389.1">
    <property type="nucleotide sequence ID" value="NZ_AP024354.1"/>
</dbReference>
<dbReference type="PANTHER" id="PTHR47627:SF1">
    <property type="entry name" value="RUBREDOXIN-1-RELATED"/>
    <property type="match status" value="1"/>
</dbReference>
<dbReference type="AlphaFoldDB" id="A0A142IPL3"/>
<dbReference type="GO" id="GO:0005506">
    <property type="term" value="F:iron ion binding"/>
    <property type="evidence" value="ECO:0007669"/>
    <property type="project" value="UniProtKB-UniRule"/>
</dbReference>
<evidence type="ECO:0000313" key="13">
    <source>
        <dbReference type="Proteomes" id="UP000887228"/>
    </source>
</evidence>
<keyword evidence="3 6" id="KW-0479">Metal-binding</keyword>
<evidence type="ECO:0000313" key="11">
    <source>
        <dbReference type="Proteomes" id="UP000321110"/>
    </source>
</evidence>
<dbReference type="KEGG" id="palc:A0T30_07630"/>
<keyword evidence="2" id="KW-0813">Transport</keyword>
<dbReference type="Pfam" id="PF00301">
    <property type="entry name" value="Rubredoxin"/>
    <property type="match status" value="1"/>
</dbReference>
<protein>
    <recommendedName>
        <fullName evidence="6">Rubredoxin</fullName>
    </recommendedName>
</protein>
<dbReference type="GeneID" id="42929653"/>
<dbReference type="Proteomes" id="UP000887212">
    <property type="component" value="Unassembled WGS sequence"/>
</dbReference>
<evidence type="ECO:0000256" key="5">
    <source>
        <dbReference type="ARBA" id="ARBA00023004"/>
    </source>
</evidence>
<reference evidence="8 13" key="2">
    <citation type="submission" date="2021-07" db="EMBL/GenBank/DDBJ databases">
        <title>Whole genome sequencing of carbapenem-resistant Pseudomonas spp. isolated in Japan.</title>
        <authorList>
            <person name="Suzuki M."/>
            <person name="Maehana S."/>
            <person name="Kitasato H."/>
        </authorList>
    </citation>
    <scope>NUCLEOTIDE SEQUENCE</scope>
    <source>
        <strain evidence="8">KAM435</strain>
        <strain evidence="9 13">KAM436</strain>
    </source>
</reference>
<dbReference type="Gene3D" id="2.20.28.10">
    <property type="match status" value="1"/>
</dbReference>
<evidence type="ECO:0000256" key="2">
    <source>
        <dbReference type="ARBA" id="ARBA00022448"/>
    </source>
</evidence>
<dbReference type="InterPro" id="IPR024935">
    <property type="entry name" value="Rubredoxin_dom"/>
</dbReference>
<dbReference type="PRINTS" id="PR00163">
    <property type="entry name" value="RUBREDOXIN"/>
</dbReference>
<dbReference type="Proteomes" id="UP000321110">
    <property type="component" value="Unassembled WGS sequence"/>
</dbReference>
<evidence type="ECO:0000256" key="4">
    <source>
        <dbReference type="ARBA" id="ARBA00022982"/>
    </source>
</evidence>
<organism evidence="8 12">
    <name type="scientific">Aquipseudomonas alcaligenes</name>
    <name type="common">Pseudomonas alcaligenes</name>
    <dbReference type="NCBI Taxonomy" id="43263"/>
    <lineage>
        <taxon>Bacteria</taxon>
        <taxon>Pseudomonadati</taxon>
        <taxon>Pseudomonadota</taxon>
        <taxon>Gammaproteobacteria</taxon>
        <taxon>Pseudomonadales</taxon>
        <taxon>Pseudomonadaceae</taxon>
        <taxon>Aquipseudomonas</taxon>
    </lineage>
</organism>
<evidence type="ECO:0000256" key="3">
    <source>
        <dbReference type="ARBA" id="ARBA00022723"/>
    </source>
</evidence>
<comment type="cofactor">
    <cofactor evidence="1 6">
        <name>Fe(3+)</name>
        <dbReference type="ChEBI" id="CHEBI:29034"/>
    </cofactor>
</comment>
<proteinExistence type="inferred from homology"/>
<dbReference type="CDD" id="cd00730">
    <property type="entry name" value="rubredoxin"/>
    <property type="match status" value="1"/>
</dbReference>
<dbReference type="EMBL" id="BPMT01000021">
    <property type="protein sequence ID" value="GIZ94679.1"/>
    <property type="molecule type" value="Genomic_DNA"/>
</dbReference>
<keyword evidence="5 6" id="KW-0408">Iron</keyword>
<dbReference type="InterPro" id="IPR050526">
    <property type="entry name" value="Rubredoxin_ET"/>
</dbReference>
<evidence type="ECO:0000256" key="1">
    <source>
        <dbReference type="ARBA" id="ARBA00001965"/>
    </source>
</evidence>
<dbReference type="SUPFAM" id="SSF57802">
    <property type="entry name" value="Rubredoxin-like"/>
    <property type="match status" value="1"/>
</dbReference>
<evidence type="ECO:0000313" key="10">
    <source>
        <dbReference type="EMBL" id="TXI34230.1"/>
    </source>
</evidence>
<gene>
    <name evidence="8" type="primary">rubA</name>
    <name evidence="10" type="ORF">E6Q69_04570</name>
    <name evidence="8" type="ORF">KAM435_35790</name>
    <name evidence="9" type="ORF">KAM436_36470</name>
</gene>